<keyword evidence="1" id="KW-0812">Transmembrane</keyword>
<evidence type="ECO:0000256" key="1">
    <source>
        <dbReference type="SAM" id="Phobius"/>
    </source>
</evidence>
<gene>
    <name evidence="3" type="primary">LOC106809008</name>
</gene>
<dbReference type="PANTHER" id="PTHR15066:SF0">
    <property type="entry name" value="TRANSMEMBRANE PROTEIN 187"/>
    <property type="match status" value="1"/>
</dbReference>
<accession>A0ABM1E5G2</accession>
<keyword evidence="1" id="KW-1133">Transmembrane helix</keyword>
<evidence type="ECO:0000313" key="3">
    <source>
        <dbReference type="RefSeq" id="XP_014667433.1"/>
    </source>
</evidence>
<protein>
    <submittedName>
        <fullName evidence="3">Uncharacterized protein LOC106809008</fullName>
    </submittedName>
</protein>
<dbReference type="InterPro" id="IPR028066">
    <property type="entry name" value="TMEM187"/>
</dbReference>
<dbReference type="Proteomes" id="UP000695022">
    <property type="component" value="Unplaced"/>
</dbReference>
<dbReference type="GeneID" id="106809008"/>
<evidence type="ECO:0000313" key="2">
    <source>
        <dbReference type="Proteomes" id="UP000695022"/>
    </source>
</evidence>
<name>A0ABM1E5G2_PRICU</name>
<dbReference type="PANTHER" id="PTHR15066">
    <property type="entry name" value="TRANSMEMBRANE PROTEIN 187"/>
    <property type="match status" value="1"/>
</dbReference>
<dbReference type="Pfam" id="PF15100">
    <property type="entry name" value="TMEM187"/>
    <property type="match status" value="1"/>
</dbReference>
<feature type="transmembrane region" description="Helical" evidence="1">
    <location>
        <begin position="51"/>
        <end position="71"/>
    </location>
</feature>
<keyword evidence="1" id="KW-0472">Membrane</keyword>
<keyword evidence="2" id="KW-1185">Reference proteome</keyword>
<sequence>MFYRALAHTLVAAATAIAVAASGLLDGATVEVGLEHYAERPLWYSPPGWLAMPANTLVNAGYIVVGVAWAARARAAERAGILRAADAYMFYVFAIAAALYGPVQTTRLLARSRPTAALDQWVTLPIFAWVVPWAAHVDGGGGGGGAGERMWTRGCSYASACELRPRARPSGRTSRLALCCGHVVAASPRRARAAIVAANWRGSLARCAAGGPVLLRRVRMLIWAFAYYELAAQPRAVFRARSGGHFLLEGVGDLSCRYILSCEFFWPRWRSGRLRTEKVE</sequence>
<reference evidence="3" key="1">
    <citation type="submission" date="2025-08" db="UniProtKB">
        <authorList>
            <consortium name="RefSeq"/>
        </authorList>
    </citation>
    <scope>IDENTIFICATION</scope>
</reference>
<feature type="transmembrane region" description="Helical" evidence="1">
    <location>
        <begin position="83"/>
        <end position="103"/>
    </location>
</feature>
<organism evidence="2 3">
    <name type="scientific">Priapulus caudatus</name>
    <name type="common">Priapulid worm</name>
    <dbReference type="NCBI Taxonomy" id="37621"/>
    <lineage>
        <taxon>Eukaryota</taxon>
        <taxon>Metazoa</taxon>
        <taxon>Ecdysozoa</taxon>
        <taxon>Scalidophora</taxon>
        <taxon>Priapulida</taxon>
        <taxon>Priapulimorpha</taxon>
        <taxon>Priapulimorphida</taxon>
        <taxon>Priapulidae</taxon>
        <taxon>Priapulus</taxon>
    </lineage>
</organism>
<proteinExistence type="predicted"/>
<dbReference type="RefSeq" id="XP_014667433.1">
    <property type="nucleotide sequence ID" value="XM_014811947.1"/>
</dbReference>